<evidence type="ECO:0000313" key="4">
    <source>
        <dbReference type="EMBL" id="CAE4596878.1"/>
    </source>
</evidence>
<protein>
    <recommendedName>
        <fullName evidence="3">Fungal lipase-type domain-containing protein</fullName>
    </recommendedName>
</protein>
<accession>A0A7S4VQB6</accession>
<feature type="signal peptide" evidence="2">
    <location>
        <begin position="1"/>
        <end position="28"/>
    </location>
</feature>
<feature type="domain" description="Fungal lipase-type" evidence="3">
    <location>
        <begin position="145"/>
        <end position="290"/>
    </location>
</feature>
<dbReference type="PANTHER" id="PTHR45856:SF11">
    <property type="entry name" value="FUNGAL LIPASE-LIKE DOMAIN-CONTAINING PROTEIN"/>
    <property type="match status" value="1"/>
</dbReference>
<reference evidence="4" key="1">
    <citation type="submission" date="2021-01" db="EMBL/GenBank/DDBJ databases">
        <authorList>
            <person name="Corre E."/>
            <person name="Pelletier E."/>
            <person name="Niang G."/>
            <person name="Scheremetjew M."/>
            <person name="Finn R."/>
            <person name="Kale V."/>
            <person name="Holt S."/>
            <person name="Cochrane G."/>
            <person name="Meng A."/>
            <person name="Brown T."/>
            <person name="Cohen L."/>
        </authorList>
    </citation>
    <scope>NUCLEOTIDE SEQUENCE</scope>
    <source>
        <strain evidence="4">GSO104</strain>
    </source>
</reference>
<evidence type="ECO:0000259" key="3">
    <source>
        <dbReference type="Pfam" id="PF01764"/>
    </source>
</evidence>
<feature type="chain" id="PRO_5030967680" description="Fungal lipase-type domain-containing protein" evidence="2">
    <location>
        <begin position="29"/>
        <end position="402"/>
    </location>
</feature>
<dbReference type="InterPro" id="IPR002921">
    <property type="entry name" value="Fungal_lipase-type"/>
</dbReference>
<feature type="region of interest" description="Disordered" evidence="1">
    <location>
        <begin position="376"/>
        <end position="402"/>
    </location>
</feature>
<dbReference type="GO" id="GO:0006629">
    <property type="term" value="P:lipid metabolic process"/>
    <property type="evidence" value="ECO:0007669"/>
    <property type="project" value="InterPro"/>
</dbReference>
<evidence type="ECO:0000256" key="1">
    <source>
        <dbReference type="SAM" id="MobiDB-lite"/>
    </source>
</evidence>
<dbReference type="AlphaFoldDB" id="A0A7S4VQB6"/>
<dbReference type="SUPFAM" id="SSF53474">
    <property type="entry name" value="alpha/beta-Hydrolases"/>
    <property type="match status" value="1"/>
</dbReference>
<dbReference type="CDD" id="cd00519">
    <property type="entry name" value="Lipase_3"/>
    <property type="match status" value="1"/>
</dbReference>
<dbReference type="Pfam" id="PF01764">
    <property type="entry name" value="Lipase_3"/>
    <property type="match status" value="1"/>
</dbReference>
<feature type="compositionally biased region" description="Acidic residues" evidence="1">
    <location>
        <begin position="377"/>
        <end position="386"/>
    </location>
</feature>
<gene>
    <name evidence="4" type="ORF">DBRI00130_LOCUS9473</name>
</gene>
<dbReference type="EMBL" id="HBNS01011711">
    <property type="protein sequence ID" value="CAE4596878.1"/>
    <property type="molecule type" value="Transcribed_RNA"/>
</dbReference>
<proteinExistence type="predicted"/>
<name>A0A7S4VQB6_9STRA</name>
<dbReference type="InterPro" id="IPR051218">
    <property type="entry name" value="Sec_MonoDiacylglyc_Lipase"/>
</dbReference>
<dbReference type="InterPro" id="IPR029058">
    <property type="entry name" value="AB_hydrolase_fold"/>
</dbReference>
<sequence>MLSSQSTTITVNLLLLLFLCIQTYIASGQQHHPRQLRKRQKDDGKRKFHLQQNGLIKDVMNDLHLNAKKIQSPSSSAKDIPPLEDTSEFATLSMTVYDYHIQGLTSCSDSIALPKNVTCQYYEHNEKEGTEVLIVTSAEKKYIAVVFAGTDDNQSTIIDTEFIKETFGPLPNNNKLEKYTDLYVHSGFNNGVFGNGIFNRVLSKVTELKKDHPDYRIFLTGHSLGAASSLLTAFGLSQYPNFAKEHITVVNFGCPRVGNYQWRDLVDSSPNLTIWRFVYERDLVARVPPTFLLYHHVGHLAQMEEDGMLAYYRQNRDKKLSYAGAPMGWDIWPIVWIPGGVEKHDLKNYLDYLENKSMHDSNKYYIHDYEKLKKEDLSDDDDDNFEGDDRWIRNNRKRAKIA</sequence>
<evidence type="ECO:0000256" key="2">
    <source>
        <dbReference type="SAM" id="SignalP"/>
    </source>
</evidence>
<keyword evidence="2" id="KW-0732">Signal</keyword>
<organism evidence="4">
    <name type="scientific">Ditylum brightwellii</name>
    <dbReference type="NCBI Taxonomy" id="49249"/>
    <lineage>
        <taxon>Eukaryota</taxon>
        <taxon>Sar</taxon>
        <taxon>Stramenopiles</taxon>
        <taxon>Ochrophyta</taxon>
        <taxon>Bacillariophyta</taxon>
        <taxon>Mediophyceae</taxon>
        <taxon>Lithodesmiophycidae</taxon>
        <taxon>Lithodesmiales</taxon>
        <taxon>Lithodesmiaceae</taxon>
        <taxon>Ditylum</taxon>
    </lineage>
</organism>
<feature type="compositionally biased region" description="Basic residues" evidence="1">
    <location>
        <begin position="393"/>
        <end position="402"/>
    </location>
</feature>
<dbReference type="Gene3D" id="3.40.50.1820">
    <property type="entry name" value="alpha/beta hydrolase"/>
    <property type="match status" value="1"/>
</dbReference>
<dbReference type="PANTHER" id="PTHR45856">
    <property type="entry name" value="ALPHA/BETA-HYDROLASES SUPERFAMILY PROTEIN"/>
    <property type="match status" value="1"/>
</dbReference>